<accession>A0A0R1XDV0</accession>
<keyword evidence="4" id="KW-1185">Reference proteome</keyword>
<keyword evidence="1" id="KW-0175">Coiled coil</keyword>
<sequence length="173" mass="19205">MSSTDELLKTAEKNLADAKQQYEHAQQSAEDEKSPLLAVMKANYENARRNLANVKQMAKLMAQPVGKAAVKETTEPPSATPVPKKKVDPNAVKLPGSAATIYFPTMDDFVSGKNNQAAQKASQWQADVIRKSSQQDEKADRKKKPVPPKKGAADDNQVTLTREQYRKQLKKRK</sequence>
<protein>
    <submittedName>
        <fullName evidence="3">Uncharacterized protein</fullName>
    </submittedName>
</protein>
<evidence type="ECO:0000256" key="2">
    <source>
        <dbReference type="SAM" id="MobiDB-lite"/>
    </source>
</evidence>
<feature type="compositionally biased region" description="Basic and acidic residues" evidence="2">
    <location>
        <begin position="128"/>
        <end position="140"/>
    </location>
</feature>
<feature type="region of interest" description="Disordered" evidence="2">
    <location>
        <begin position="67"/>
        <end position="91"/>
    </location>
</feature>
<feature type="region of interest" description="Disordered" evidence="2">
    <location>
        <begin position="108"/>
        <end position="173"/>
    </location>
</feature>
<dbReference type="RefSeq" id="WP_047768668.1">
    <property type="nucleotide sequence ID" value="NZ_AZGM01000044.1"/>
</dbReference>
<dbReference type="EMBL" id="AZGM01000044">
    <property type="protein sequence ID" value="KRM28248.1"/>
    <property type="molecule type" value="Genomic_DNA"/>
</dbReference>
<proteinExistence type="predicted"/>
<dbReference type="STRING" id="1423782.FD32_GL001741"/>
<feature type="compositionally biased region" description="Polar residues" evidence="2">
    <location>
        <begin position="112"/>
        <end position="125"/>
    </location>
</feature>
<name>A0A0R1XDV0_9LACO</name>
<dbReference type="Proteomes" id="UP000051412">
    <property type="component" value="Unassembled WGS sequence"/>
</dbReference>
<dbReference type="PATRIC" id="fig|1423782.4.peg.1815"/>
<evidence type="ECO:0000256" key="1">
    <source>
        <dbReference type="SAM" id="Coils"/>
    </source>
</evidence>
<reference evidence="3 4" key="1">
    <citation type="journal article" date="2015" name="Genome Announc.">
        <title>Expanding the biotechnology potential of lactobacilli through comparative genomics of 213 strains and associated genera.</title>
        <authorList>
            <person name="Sun Z."/>
            <person name="Harris H.M."/>
            <person name="McCann A."/>
            <person name="Guo C."/>
            <person name="Argimon S."/>
            <person name="Zhang W."/>
            <person name="Yang X."/>
            <person name="Jeffery I.B."/>
            <person name="Cooney J.C."/>
            <person name="Kagawa T.F."/>
            <person name="Liu W."/>
            <person name="Song Y."/>
            <person name="Salvetti E."/>
            <person name="Wrobel A."/>
            <person name="Rasinkangas P."/>
            <person name="Parkhill J."/>
            <person name="Rea M.C."/>
            <person name="O'Sullivan O."/>
            <person name="Ritari J."/>
            <person name="Douillard F.P."/>
            <person name="Paul Ross R."/>
            <person name="Yang R."/>
            <person name="Briner A.E."/>
            <person name="Felis G.E."/>
            <person name="de Vos W.M."/>
            <person name="Barrangou R."/>
            <person name="Klaenhammer T.R."/>
            <person name="Caufield P.W."/>
            <person name="Cui Y."/>
            <person name="Zhang H."/>
            <person name="O'Toole P.W."/>
        </authorList>
    </citation>
    <scope>NUCLEOTIDE SEQUENCE [LARGE SCALE GENOMIC DNA]</scope>
    <source>
        <strain evidence="3 4">DSM 6035</strain>
    </source>
</reference>
<feature type="coiled-coil region" evidence="1">
    <location>
        <begin position="1"/>
        <end position="57"/>
    </location>
</feature>
<comment type="caution">
    <text evidence="3">The sequence shown here is derived from an EMBL/GenBank/DDBJ whole genome shotgun (WGS) entry which is preliminary data.</text>
</comment>
<dbReference type="AlphaFoldDB" id="A0A0R1XDV0"/>
<organism evidence="3 4">
    <name type="scientific">Limosilactobacillus panis DSM 6035</name>
    <dbReference type="NCBI Taxonomy" id="1423782"/>
    <lineage>
        <taxon>Bacteria</taxon>
        <taxon>Bacillati</taxon>
        <taxon>Bacillota</taxon>
        <taxon>Bacilli</taxon>
        <taxon>Lactobacillales</taxon>
        <taxon>Lactobacillaceae</taxon>
        <taxon>Limosilactobacillus</taxon>
    </lineage>
</organism>
<gene>
    <name evidence="3" type="ORF">FD32_GL001741</name>
</gene>
<evidence type="ECO:0000313" key="3">
    <source>
        <dbReference type="EMBL" id="KRM28248.1"/>
    </source>
</evidence>
<evidence type="ECO:0000313" key="4">
    <source>
        <dbReference type="Proteomes" id="UP000051412"/>
    </source>
</evidence>